<evidence type="ECO:0000313" key="2">
    <source>
        <dbReference type="Proteomes" id="UP001372338"/>
    </source>
</evidence>
<proteinExistence type="predicted"/>
<gene>
    <name evidence="1" type="ORF">RIF29_32487</name>
</gene>
<name>A0AAN9HZE9_CROPI</name>
<organism evidence="1 2">
    <name type="scientific">Crotalaria pallida</name>
    <name type="common">Smooth rattlebox</name>
    <name type="synonym">Crotalaria striata</name>
    <dbReference type="NCBI Taxonomy" id="3830"/>
    <lineage>
        <taxon>Eukaryota</taxon>
        <taxon>Viridiplantae</taxon>
        <taxon>Streptophyta</taxon>
        <taxon>Embryophyta</taxon>
        <taxon>Tracheophyta</taxon>
        <taxon>Spermatophyta</taxon>
        <taxon>Magnoliopsida</taxon>
        <taxon>eudicotyledons</taxon>
        <taxon>Gunneridae</taxon>
        <taxon>Pentapetalae</taxon>
        <taxon>rosids</taxon>
        <taxon>fabids</taxon>
        <taxon>Fabales</taxon>
        <taxon>Fabaceae</taxon>
        <taxon>Papilionoideae</taxon>
        <taxon>50 kb inversion clade</taxon>
        <taxon>genistoids sensu lato</taxon>
        <taxon>core genistoids</taxon>
        <taxon>Crotalarieae</taxon>
        <taxon>Crotalaria</taxon>
    </lineage>
</organism>
<dbReference type="Proteomes" id="UP001372338">
    <property type="component" value="Unassembled WGS sequence"/>
</dbReference>
<comment type="caution">
    <text evidence="1">The sequence shown here is derived from an EMBL/GenBank/DDBJ whole genome shotgun (WGS) entry which is preliminary data.</text>
</comment>
<protein>
    <submittedName>
        <fullName evidence="1">Uncharacterized protein</fullName>
    </submittedName>
</protein>
<accession>A0AAN9HZE9</accession>
<sequence length="107" mass="11424">MEPAKGRKPSGGGVGSLREVATVIVLFPLLFESPPSKHARDTSVFLHRLSNASSSLSTTAEPITTPTPCFSNSTTVVAGGRRRTVVAKQWGSLKSYPKISNGARLEW</sequence>
<reference evidence="1 2" key="1">
    <citation type="submission" date="2024-01" db="EMBL/GenBank/DDBJ databases">
        <title>The genomes of 5 underutilized Papilionoideae crops provide insights into root nodulation and disease resistanc.</title>
        <authorList>
            <person name="Yuan L."/>
        </authorList>
    </citation>
    <scope>NUCLEOTIDE SEQUENCE [LARGE SCALE GENOMIC DNA]</scope>
    <source>
        <strain evidence="1">ZHUSHIDOU_FW_LH</strain>
        <tissue evidence="1">Leaf</tissue>
    </source>
</reference>
<keyword evidence="2" id="KW-1185">Reference proteome</keyword>
<dbReference type="EMBL" id="JAYWIO010000006">
    <property type="protein sequence ID" value="KAK7258070.1"/>
    <property type="molecule type" value="Genomic_DNA"/>
</dbReference>
<dbReference type="AlphaFoldDB" id="A0AAN9HZE9"/>
<evidence type="ECO:0000313" key="1">
    <source>
        <dbReference type="EMBL" id="KAK7258070.1"/>
    </source>
</evidence>